<dbReference type="KEGG" id="vg:5470551"/>
<evidence type="ECO:0000313" key="2">
    <source>
        <dbReference type="EMBL" id="ABT16792.1"/>
    </source>
</evidence>
<dbReference type="EMBL" id="EF101928">
    <property type="protein sequence ID" value="ABT16792.1"/>
    <property type="molecule type" value="Genomic_DNA"/>
</dbReference>
<gene>
    <name evidence="2" type="primary">z658R</name>
    <name evidence="2" type="ORF">ATCV1_z658R</name>
</gene>
<feature type="region of interest" description="Disordered" evidence="1">
    <location>
        <begin position="52"/>
        <end position="74"/>
    </location>
</feature>
<name>A7K9R8_9PHYC</name>
<organism evidence="2 3">
    <name type="scientific">Chlorovirus heliozoae</name>
    <dbReference type="NCBI Taxonomy" id="322019"/>
    <lineage>
        <taxon>Viruses</taxon>
        <taxon>Varidnaviria</taxon>
        <taxon>Bamfordvirae</taxon>
        <taxon>Nucleocytoviricota</taxon>
        <taxon>Megaviricetes</taxon>
        <taxon>Algavirales</taxon>
        <taxon>Phycodnaviridae</taxon>
        <taxon>Chlorovirus</taxon>
    </lineage>
</organism>
<sequence length="74" mass="8096">MLYTACATRERRLNSTPPALIIVGSLSLRGRLPWRGHVTVVYFSILEAGIRGAKPPLSTSPNSLTYPSPNSTWV</sequence>
<dbReference type="GeneID" id="5470551"/>
<feature type="compositionally biased region" description="Polar residues" evidence="1">
    <location>
        <begin position="57"/>
        <end position="74"/>
    </location>
</feature>
<dbReference type="RefSeq" id="YP_001427139.1">
    <property type="nucleotide sequence ID" value="NC_008724.1"/>
</dbReference>
<protein>
    <submittedName>
        <fullName evidence="2">Uncharacterized protein z658R</fullName>
    </submittedName>
</protein>
<dbReference type="Proteomes" id="UP000202420">
    <property type="component" value="Segment"/>
</dbReference>
<evidence type="ECO:0000313" key="3">
    <source>
        <dbReference type="Proteomes" id="UP000202420"/>
    </source>
</evidence>
<keyword evidence="3" id="KW-1185">Reference proteome</keyword>
<evidence type="ECO:0000256" key="1">
    <source>
        <dbReference type="SAM" id="MobiDB-lite"/>
    </source>
</evidence>
<reference evidence="2 3" key="1">
    <citation type="submission" date="2006-09" db="EMBL/GenBank/DDBJ databases">
        <title>Sequence and annotation of the 288-kb ATCV-1 virus that infects an endosymbiotic Chlorella strain of the heliozoon Acanthocystis turfacea.</title>
        <authorList>
            <person name="Fitzgerald L.A."/>
            <person name="Graves M.V."/>
            <person name="Li X."/>
            <person name="Pfitzner A.J.P."/>
            <person name="Hartigan J."/>
            <person name="Van Etten J.L."/>
        </authorList>
    </citation>
    <scope>NUCLEOTIDE SEQUENCE [LARGE SCALE GENOMIC DNA]</scope>
    <source>
        <strain evidence="2 3">ATCV-1</strain>
    </source>
</reference>
<proteinExistence type="predicted"/>
<accession>A7K9R8</accession>